<feature type="region of interest" description="Disordered" evidence="1">
    <location>
        <begin position="1136"/>
        <end position="1168"/>
    </location>
</feature>
<dbReference type="Proteomes" id="UP000095282">
    <property type="component" value="Unplaced"/>
</dbReference>
<dbReference type="Gene3D" id="1.25.40.20">
    <property type="entry name" value="Ankyrin repeat-containing domain"/>
    <property type="match status" value="1"/>
</dbReference>
<evidence type="ECO:0000259" key="3">
    <source>
        <dbReference type="SMART" id="SM00453"/>
    </source>
</evidence>
<dbReference type="SUPFAM" id="SSF48403">
    <property type="entry name" value="Ankyrin repeat"/>
    <property type="match status" value="1"/>
</dbReference>
<proteinExistence type="predicted"/>
<dbReference type="SUPFAM" id="SSF103657">
    <property type="entry name" value="BAR/IMD domain-like"/>
    <property type="match status" value="1"/>
</dbReference>
<organism evidence="4 5">
    <name type="scientific">Caenorhabditis tropicalis</name>
    <dbReference type="NCBI Taxonomy" id="1561998"/>
    <lineage>
        <taxon>Eukaryota</taxon>
        <taxon>Metazoa</taxon>
        <taxon>Ecdysozoa</taxon>
        <taxon>Nematoda</taxon>
        <taxon>Chromadorea</taxon>
        <taxon>Rhabditida</taxon>
        <taxon>Rhabditina</taxon>
        <taxon>Rhabditomorpha</taxon>
        <taxon>Rhabditoidea</taxon>
        <taxon>Rhabditidae</taxon>
        <taxon>Peloderinae</taxon>
        <taxon>Caenorhabditis</taxon>
    </lineage>
</organism>
<dbReference type="InterPro" id="IPR003125">
    <property type="entry name" value="WSN"/>
</dbReference>
<name>A0A1I7UDX0_9PELO</name>
<feature type="signal peptide" evidence="2">
    <location>
        <begin position="1"/>
        <end position="16"/>
    </location>
</feature>
<accession>A0A1I7UDX0</accession>
<feature type="region of interest" description="Disordered" evidence="1">
    <location>
        <begin position="575"/>
        <end position="600"/>
    </location>
</feature>
<dbReference type="Pfam" id="PF02206">
    <property type="entry name" value="WSN"/>
    <property type="match status" value="1"/>
</dbReference>
<feature type="domain" description="Domain of unknown function WSN" evidence="3">
    <location>
        <begin position="41"/>
        <end position="109"/>
    </location>
</feature>
<feature type="compositionally biased region" description="Polar residues" evidence="1">
    <location>
        <begin position="1145"/>
        <end position="1158"/>
    </location>
</feature>
<dbReference type="PANTHER" id="PTHR22956">
    <property type="entry name" value="ANKYRIN REPEAT-CONTAINING PROTEIN F37A4.4-RELATED-RELATED"/>
    <property type="match status" value="1"/>
</dbReference>
<feature type="compositionally biased region" description="Low complexity" evidence="1">
    <location>
        <begin position="1159"/>
        <end position="1168"/>
    </location>
</feature>
<feature type="compositionally biased region" description="Polar residues" evidence="1">
    <location>
        <begin position="575"/>
        <end position="589"/>
    </location>
</feature>
<dbReference type="AlphaFoldDB" id="A0A1I7UDX0"/>
<sequence>MKFYILMMSFFLIAQCDLHNHQFEVENSLDRMKRDAPPIKSKAAVVVEQHMKLARILNAIYLQMQLANDKIDDFDVVAGIWEVDRSAIEKLVSLKVEALDGSLNSLEQMVNEFPNDLLRIGDMEEISKKMDSVKEITPEKREALRFAMKNDSVPGFLEKDDFPKWNFTVNLADIVLEKLEEVKNMTVDKFKRSIITDLKTSMTNVADVLIDVNEWSKGINEMQQKMTGRLVEGYQAAIEVQNKLNDLKELPKLLVDIGNVLPNLQQLKNIQKVSSIQEQSRHLFNALLQLHQLSNKSLAPAFSSNFDITTVKENLRDKGIMLLLRGGQDLGPLESYLGDISSTAKTFTPVNQNTETLMSYALIDQLDIVSQLIDGISKLQSYSNPLNFTSLPLCSESLSLEKEVGQSELQTLAQDLNLLLSVIPTILETLKNVEAIREDVNNFRSKLENIKNKDDFEKWINENETEKVQEALEAANDLFEGIIQTQDVADAIGRLPSQKNQIFSIQQRIGGFSILKKECESLFDFDIEPFKAFNDLPDTIQRMKEEKTIQMIKPLVGTIPKLREDLEKLKRTKSPATTVASVTKGTGSQKSKRSADDGKKFECQNPQDLLDVAISVRGLEIMYLIFQYNNLLDTVIQQGALAGNSIATIKNPSNKAELEKIWKNFGLMKTKLEAVKSNNQRLVDTVTSSGQETSLEDIGLVYRNLASLNPSERIFLRDLRLSMRLFEQQNKTLMDSLEKLEKPLATDWQMTHASFKRVPTAMQNLKKDFDKFFEVETGIWVTIKQNPLKASGIGGVVVLLLIGIGSFSFYWKYIHDPEMSEDPPVDTTPFMPNREALENHLDYMQFQDSRFEINQRGIEGNTKLLEAFKQKDFEEMRRLASEGAIIDAVCGKHSRTLLMEAAIAKDSARCDALLKVNASIHIWDCDSKRFKEFATEGDILSKLKNWEEEREGFVRYLPSKEPRPWKILVLKKGTFPLWKRKKLPHRIKACTKWGWTGEDLNQYTTIILPWKYIKGKTDKDNEVLMLDDSEDLLKWKLVGCAACLLTVQFFERLYNAFGYPNEVQEILQTDYRNWLEQEWIDNWDVYTCVDFEFLPECIARFYLLPTNNDVVPLAYQIEGKGGKGYLKAQKAEAKRLKKMKKKQESTTSSVASTSKQGNTTSTGSSMTT</sequence>
<evidence type="ECO:0000256" key="2">
    <source>
        <dbReference type="SAM" id="SignalP"/>
    </source>
</evidence>
<dbReference type="InterPro" id="IPR027267">
    <property type="entry name" value="AH/BAR_dom_sf"/>
</dbReference>
<dbReference type="eggNOG" id="ENOG502TGQ6">
    <property type="taxonomic scope" value="Eukaryota"/>
</dbReference>
<evidence type="ECO:0000313" key="4">
    <source>
        <dbReference type="Proteomes" id="UP000095282"/>
    </source>
</evidence>
<evidence type="ECO:0000256" key="1">
    <source>
        <dbReference type="SAM" id="MobiDB-lite"/>
    </source>
</evidence>
<keyword evidence="2" id="KW-0732">Signal</keyword>
<reference evidence="5" key="1">
    <citation type="submission" date="2016-11" db="UniProtKB">
        <authorList>
            <consortium name="WormBaseParasite"/>
        </authorList>
    </citation>
    <scope>IDENTIFICATION</scope>
</reference>
<dbReference type="PANTHER" id="PTHR22956:SF26">
    <property type="entry name" value="TYROSINE-PROTEIN PHOSPHATASE DOMAIN-CONTAINING PROTEIN"/>
    <property type="match status" value="1"/>
</dbReference>
<dbReference type="InterPro" id="IPR053345">
    <property type="entry name" value="Ankyrin_repeat-containing"/>
</dbReference>
<dbReference type="InterPro" id="IPR036770">
    <property type="entry name" value="Ankyrin_rpt-contain_sf"/>
</dbReference>
<feature type="chain" id="PRO_5009308760" evidence="2">
    <location>
        <begin position="17"/>
        <end position="1168"/>
    </location>
</feature>
<evidence type="ECO:0000313" key="5">
    <source>
        <dbReference type="WBParaSite" id="Csp11.Scaffold629.g8346.t1"/>
    </source>
</evidence>
<dbReference type="WBParaSite" id="Csp11.Scaffold629.g8346.t1">
    <property type="protein sequence ID" value="Csp11.Scaffold629.g8346.t1"/>
    <property type="gene ID" value="Csp11.Scaffold629.g8346"/>
</dbReference>
<keyword evidence="4" id="KW-1185">Reference proteome</keyword>
<dbReference type="SMART" id="SM00453">
    <property type="entry name" value="WSN"/>
    <property type="match status" value="1"/>
</dbReference>
<protein>
    <submittedName>
        <fullName evidence="5">ANK_REP_REGION domain-containing protein</fullName>
    </submittedName>
</protein>